<gene>
    <name evidence="1" type="ORF">MLD38_029788</name>
</gene>
<reference evidence="2" key="1">
    <citation type="journal article" date="2023" name="Front. Plant Sci.">
        <title>Chromosomal-level genome assembly of Melastoma candidum provides insights into trichome evolution.</title>
        <authorList>
            <person name="Zhong Y."/>
            <person name="Wu W."/>
            <person name="Sun C."/>
            <person name="Zou P."/>
            <person name="Liu Y."/>
            <person name="Dai S."/>
            <person name="Zhou R."/>
        </authorList>
    </citation>
    <scope>NUCLEOTIDE SEQUENCE [LARGE SCALE GENOMIC DNA]</scope>
</reference>
<comment type="caution">
    <text evidence="1">The sequence shown here is derived from an EMBL/GenBank/DDBJ whole genome shotgun (WGS) entry which is preliminary data.</text>
</comment>
<evidence type="ECO:0000313" key="2">
    <source>
        <dbReference type="Proteomes" id="UP001057402"/>
    </source>
</evidence>
<name>A0ACB9N753_9MYRT</name>
<accession>A0ACB9N753</accession>
<sequence length="91" mass="10542">MEVSMYDTTNWYTLVVEIHDGPHNVIKNWNYTSLVEAIHNREGKCWTKKVFVMEELVEAIKAATGEHKDSLCFIEVVVQEDVTSIELLEWG</sequence>
<keyword evidence="2" id="KW-1185">Reference proteome</keyword>
<evidence type="ECO:0000313" key="1">
    <source>
        <dbReference type="EMBL" id="KAI4331614.1"/>
    </source>
</evidence>
<proteinExistence type="predicted"/>
<organism evidence="1 2">
    <name type="scientific">Melastoma candidum</name>
    <dbReference type="NCBI Taxonomy" id="119954"/>
    <lineage>
        <taxon>Eukaryota</taxon>
        <taxon>Viridiplantae</taxon>
        <taxon>Streptophyta</taxon>
        <taxon>Embryophyta</taxon>
        <taxon>Tracheophyta</taxon>
        <taxon>Spermatophyta</taxon>
        <taxon>Magnoliopsida</taxon>
        <taxon>eudicotyledons</taxon>
        <taxon>Gunneridae</taxon>
        <taxon>Pentapetalae</taxon>
        <taxon>rosids</taxon>
        <taxon>malvids</taxon>
        <taxon>Myrtales</taxon>
        <taxon>Melastomataceae</taxon>
        <taxon>Melastomatoideae</taxon>
        <taxon>Melastomateae</taxon>
        <taxon>Melastoma</taxon>
    </lineage>
</organism>
<protein>
    <submittedName>
        <fullName evidence="1">Uncharacterized protein</fullName>
    </submittedName>
</protein>
<dbReference type="Proteomes" id="UP001057402">
    <property type="component" value="Chromosome 8"/>
</dbReference>
<dbReference type="EMBL" id="CM042887">
    <property type="protein sequence ID" value="KAI4331614.1"/>
    <property type="molecule type" value="Genomic_DNA"/>
</dbReference>